<evidence type="ECO:0000313" key="2">
    <source>
        <dbReference type="Proteomes" id="UP000256964"/>
    </source>
</evidence>
<dbReference type="EMBL" id="KZ857472">
    <property type="protein sequence ID" value="RDX43012.1"/>
    <property type="molecule type" value="Genomic_DNA"/>
</dbReference>
<organism evidence="1 2">
    <name type="scientific">Lentinus brumalis</name>
    <dbReference type="NCBI Taxonomy" id="2498619"/>
    <lineage>
        <taxon>Eukaryota</taxon>
        <taxon>Fungi</taxon>
        <taxon>Dikarya</taxon>
        <taxon>Basidiomycota</taxon>
        <taxon>Agaricomycotina</taxon>
        <taxon>Agaricomycetes</taxon>
        <taxon>Polyporales</taxon>
        <taxon>Polyporaceae</taxon>
        <taxon>Lentinus</taxon>
    </lineage>
</organism>
<protein>
    <submittedName>
        <fullName evidence="1">Uncharacterized protein</fullName>
    </submittedName>
</protein>
<name>A0A371CRU4_9APHY</name>
<dbReference type="AlphaFoldDB" id="A0A371CRU4"/>
<gene>
    <name evidence="1" type="ORF">OH76DRAFT_1246882</name>
</gene>
<proteinExistence type="predicted"/>
<keyword evidence="2" id="KW-1185">Reference proteome</keyword>
<evidence type="ECO:0000313" key="1">
    <source>
        <dbReference type="EMBL" id="RDX43012.1"/>
    </source>
</evidence>
<reference evidence="1 2" key="1">
    <citation type="journal article" date="2018" name="Biotechnol. Biofuels">
        <title>Integrative visual omics of the white-rot fungus Polyporus brumalis exposes the biotechnological potential of its oxidative enzymes for delignifying raw plant biomass.</title>
        <authorList>
            <person name="Miyauchi S."/>
            <person name="Rancon A."/>
            <person name="Drula E."/>
            <person name="Hage H."/>
            <person name="Chaduli D."/>
            <person name="Favel A."/>
            <person name="Grisel S."/>
            <person name="Henrissat B."/>
            <person name="Herpoel-Gimbert I."/>
            <person name="Ruiz-Duenas F.J."/>
            <person name="Chevret D."/>
            <person name="Hainaut M."/>
            <person name="Lin J."/>
            <person name="Wang M."/>
            <person name="Pangilinan J."/>
            <person name="Lipzen A."/>
            <person name="Lesage-Meessen L."/>
            <person name="Navarro D."/>
            <person name="Riley R."/>
            <person name="Grigoriev I.V."/>
            <person name="Zhou S."/>
            <person name="Raouche S."/>
            <person name="Rosso M.N."/>
        </authorList>
    </citation>
    <scope>NUCLEOTIDE SEQUENCE [LARGE SCALE GENOMIC DNA]</scope>
    <source>
        <strain evidence="1 2">BRFM 1820</strain>
    </source>
</reference>
<dbReference type="Proteomes" id="UP000256964">
    <property type="component" value="Unassembled WGS sequence"/>
</dbReference>
<accession>A0A371CRU4</accession>
<sequence length="234" mass="25969">MIPSVSWHVPCHCCQPRCPYFLSSSIPSPVFQPPPSSMAQPPQDTSYVILTVVFAPLPLPRMRNFPYGHLVPGQILGHLYFPPERSWHPCIAYADLKVRTTGSVIYPSRLISPHLPSVKPLVVLRLCFPPKRRQGLDPLETTATTPANPCDSCVRAEGILLPRYKFRCGEFLYDLRAVTGAIAGLTGRDTMQAVPRRAASSFRPPRRATASTVTLCHLRRPVTSESSSSARQRL</sequence>